<proteinExistence type="predicted"/>
<keyword evidence="3" id="KW-1185">Reference proteome</keyword>
<sequence length="121" mass="13217">MRVGYVVLYVNDAEVCRRFWVDQIGMVEKRRTEAGAFTIVQVGFANQPFAFELVPLELMKENPDGLDLATPSIAFAVDDLDATRADLLGCGVQASEVGDHGGTQSFAFADPEGRWFAVTAE</sequence>
<dbReference type="EMBL" id="BAABGM010000017">
    <property type="protein sequence ID" value="GAA4409807.1"/>
    <property type="molecule type" value="Genomic_DNA"/>
</dbReference>
<feature type="domain" description="VOC" evidence="1">
    <location>
        <begin position="2"/>
        <end position="121"/>
    </location>
</feature>
<gene>
    <name evidence="2" type="ORF">GCM10023168_28870</name>
</gene>
<name>A0ABP8KLU2_9MICO</name>
<dbReference type="InterPro" id="IPR004360">
    <property type="entry name" value="Glyas_Fos-R_dOase_dom"/>
</dbReference>
<evidence type="ECO:0000259" key="1">
    <source>
        <dbReference type="PROSITE" id="PS51819"/>
    </source>
</evidence>
<reference evidence="3" key="1">
    <citation type="journal article" date="2019" name="Int. J. Syst. Evol. Microbiol.">
        <title>The Global Catalogue of Microorganisms (GCM) 10K type strain sequencing project: providing services to taxonomists for standard genome sequencing and annotation.</title>
        <authorList>
            <consortium name="The Broad Institute Genomics Platform"/>
            <consortium name="The Broad Institute Genome Sequencing Center for Infectious Disease"/>
            <person name="Wu L."/>
            <person name="Ma J."/>
        </authorList>
    </citation>
    <scope>NUCLEOTIDE SEQUENCE [LARGE SCALE GENOMIC DNA]</scope>
    <source>
        <strain evidence="3">JCM 17809</strain>
    </source>
</reference>
<comment type="caution">
    <text evidence="2">The sequence shown here is derived from an EMBL/GenBank/DDBJ whole genome shotgun (WGS) entry which is preliminary data.</text>
</comment>
<dbReference type="SUPFAM" id="SSF54593">
    <property type="entry name" value="Glyoxalase/Bleomycin resistance protein/Dihydroxybiphenyl dioxygenase"/>
    <property type="match status" value="1"/>
</dbReference>
<protein>
    <submittedName>
        <fullName evidence="2">VOC family protein</fullName>
    </submittedName>
</protein>
<organism evidence="2 3">
    <name type="scientific">Fodinibacter luteus</name>
    <dbReference type="NCBI Taxonomy" id="552064"/>
    <lineage>
        <taxon>Bacteria</taxon>
        <taxon>Bacillati</taxon>
        <taxon>Actinomycetota</taxon>
        <taxon>Actinomycetes</taxon>
        <taxon>Micrococcales</taxon>
        <taxon>Intrasporangiaceae</taxon>
        <taxon>Fodinibacter (ex Wang et al. 2009)</taxon>
    </lineage>
</organism>
<dbReference type="InterPro" id="IPR029068">
    <property type="entry name" value="Glyas_Bleomycin-R_OHBP_Dase"/>
</dbReference>
<accession>A0ABP8KLU2</accession>
<evidence type="ECO:0000313" key="3">
    <source>
        <dbReference type="Proteomes" id="UP001500945"/>
    </source>
</evidence>
<evidence type="ECO:0000313" key="2">
    <source>
        <dbReference type="EMBL" id="GAA4409807.1"/>
    </source>
</evidence>
<dbReference type="Gene3D" id="3.10.180.10">
    <property type="entry name" value="2,3-Dihydroxybiphenyl 1,2-Dioxygenase, domain 1"/>
    <property type="match status" value="1"/>
</dbReference>
<dbReference type="PROSITE" id="PS51819">
    <property type="entry name" value="VOC"/>
    <property type="match status" value="1"/>
</dbReference>
<dbReference type="Pfam" id="PF00903">
    <property type="entry name" value="Glyoxalase"/>
    <property type="match status" value="1"/>
</dbReference>
<dbReference type="Proteomes" id="UP001500945">
    <property type="component" value="Unassembled WGS sequence"/>
</dbReference>
<dbReference type="InterPro" id="IPR037523">
    <property type="entry name" value="VOC_core"/>
</dbReference>